<dbReference type="RefSeq" id="WP_094378642.1">
    <property type="nucleotide sequence ID" value="NZ_NOKA02000054.1"/>
</dbReference>
<dbReference type="FunFam" id="3.30.565.10:FF:000010">
    <property type="entry name" value="Sensor histidine kinase RcsC"/>
    <property type="match status" value="1"/>
</dbReference>
<keyword evidence="15 22" id="KW-0472">Membrane</keyword>
<evidence type="ECO:0000313" key="26">
    <source>
        <dbReference type="Proteomes" id="UP000216411"/>
    </source>
</evidence>
<feature type="modified residue" description="4-aspartylphosphate" evidence="20">
    <location>
        <position position="620"/>
    </location>
</feature>
<comment type="caution">
    <text evidence="25">The sequence shown here is derived from an EMBL/GenBank/DDBJ whole genome shotgun (WGS) entry which is preliminary data.</text>
</comment>
<dbReference type="InterPro" id="IPR003661">
    <property type="entry name" value="HisK_dim/P_dom"/>
</dbReference>
<dbReference type="PROSITE" id="PS50109">
    <property type="entry name" value="HIS_KIN"/>
    <property type="match status" value="1"/>
</dbReference>
<evidence type="ECO:0000256" key="7">
    <source>
        <dbReference type="ARBA" id="ARBA00022553"/>
    </source>
</evidence>
<evidence type="ECO:0000256" key="16">
    <source>
        <dbReference type="ARBA" id="ARBA00024867"/>
    </source>
</evidence>
<keyword evidence="7 20" id="KW-0597">Phosphoprotein</keyword>
<evidence type="ECO:0000256" key="22">
    <source>
        <dbReference type="SAM" id="Phobius"/>
    </source>
</evidence>
<feature type="transmembrane region" description="Helical" evidence="22">
    <location>
        <begin position="123"/>
        <end position="145"/>
    </location>
</feature>
<dbReference type="EMBL" id="NOKA02000054">
    <property type="protein sequence ID" value="RDY29968.1"/>
    <property type="molecule type" value="Genomic_DNA"/>
</dbReference>
<reference evidence="25 26" key="1">
    <citation type="journal article" date="2017" name="Genome Announc.">
        <title>Draft Genome Sequence of a Sporulating and Motile Strain of Lachnotalea glycerini Isolated from Water in Quebec City, Canada.</title>
        <authorList>
            <person name="Maheux A.F."/>
            <person name="Boudreau D.K."/>
            <person name="Berube E."/>
            <person name="Boissinot M."/>
            <person name="Raymond F."/>
            <person name="Brodeur S."/>
            <person name="Corbeil J."/>
            <person name="Isabel S."/>
            <person name="Omar R.F."/>
            <person name="Bergeron M.G."/>
        </authorList>
    </citation>
    <scope>NUCLEOTIDE SEQUENCE [LARGE SCALE GENOMIC DNA]</scope>
    <source>
        <strain evidence="25 26">CCRI-19302</strain>
    </source>
</reference>
<evidence type="ECO:0000313" key="25">
    <source>
        <dbReference type="EMBL" id="RDY29968.1"/>
    </source>
</evidence>
<evidence type="ECO:0000256" key="14">
    <source>
        <dbReference type="ARBA" id="ARBA00023012"/>
    </source>
</evidence>
<dbReference type="PROSITE" id="PS50110">
    <property type="entry name" value="RESPONSE_REGULATORY"/>
    <property type="match status" value="1"/>
</dbReference>
<keyword evidence="8" id="KW-0808">Transferase</keyword>
<feature type="domain" description="Response regulatory" evidence="24">
    <location>
        <begin position="571"/>
        <end position="689"/>
    </location>
</feature>
<dbReference type="Proteomes" id="UP000216411">
    <property type="component" value="Unassembled WGS sequence"/>
</dbReference>
<comment type="similarity">
    <text evidence="3">In the N-terminal section; belongs to the phytochrome family.</text>
</comment>
<evidence type="ECO:0000259" key="23">
    <source>
        <dbReference type="PROSITE" id="PS50109"/>
    </source>
</evidence>
<evidence type="ECO:0000256" key="21">
    <source>
        <dbReference type="SAM" id="Coils"/>
    </source>
</evidence>
<dbReference type="Pfam" id="PF00072">
    <property type="entry name" value="Response_reg"/>
    <property type="match status" value="1"/>
</dbReference>
<accession>A0A371JBC2</accession>
<evidence type="ECO:0000256" key="4">
    <source>
        <dbReference type="ARBA" id="ARBA00012438"/>
    </source>
</evidence>
<dbReference type="CDD" id="cd17546">
    <property type="entry name" value="REC_hyHK_CKI1_RcsC-like"/>
    <property type="match status" value="1"/>
</dbReference>
<dbReference type="CDD" id="cd16922">
    <property type="entry name" value="HATPase_EvgS-ArcB-TorS-like"/>
    <property type="match status" value="1"/>
</dbReference>
<dbReference type="SMART" id="SM00387">
    <property type="entry name" value="HATPase_c"/>
    <property type="match status" value="1"/>
</dbReference>
<feature type="transmembrane region" description="Helical" evidence="22">
    <location>
        <begin position="74"/>
        <end position="92"/>
    </location>
</feature>
<dbReference type="InterPro" id="IPR005467">
    <property type="entry name" value="His_kinase_dom"/>
</dbReference>
<evidence type="ECO:0000259" key="24">
    <source>
        <dbReference type="PROSITE" id="PS50110"/>
    </source>
</evidence>
<dbReference type="Gene3D" id="1.10.287.130">
    <property type="match status" value="1"/>
</dbReference>
<dbReference type="Gene3D" id="1.20.120.160">
    <property type="entry name" value="HPT domain"/>
    <property type="match status" value="1"/>
</dbReference>
<sequence length="907" mass="103052">MLKKFKDKFLNEESPFDLRLFRVTFATAMITCLLSTISLYLKKVPTIASILIGVAMLFLMIIGTIVQAVGNYRFGCYAVICSVTLVVYPVLYIYDGGIYSGIPAYWVLLIVMTFFVSNSKKVLITTVLLQILLFICMVTLEFHYPEMIIKLSNQKEIFTNIIIAVIVAAIVIGSVIEFQGAIYLKESKKAEEAVLLAKEANKAKSLFLANMSHEIRTPMNAILGMIELILRTDISEEVREKAHNIQNASASLLAIINDILDFSKIESGKMIVTLEKYEFSSVINDVINMISIRLIGKDVELFVNVDPKIPSELLGDQVRIRQILINLLNNAVKFTHTGSITITIGSRFRQDSILLFINVADTGVGIKEENINKIFRSFVRVGEYENRNIEGTGLGLSICKQLLDLMGGSIAVQSEFGKGSIFSVLLPQKIMNREPMVVIDNNIQRKILVFEKTRKHAELIKNACMQFGIDVNLVHSLDQLKTYLVNIEYTNLFISKGMFEKEESFIRKNCRNAKLCVLVDYIAPILRYENVVVLRRPVTCMTIAAVLNGDNSKLNYNSITKYKKFSAAGAQVIVIDDNLINLEVIRGLLNYYMINVTVAKSGKEGLQLLESPKYDLIFLDYMMPELDGIETQKLIRNKNENYYKNVPIVALTANAVSGAREMFINEGFQDYIAKPIDVTKLETILIRYLSKYIQNIDHINSSDNKEKFKPLSIQGIDTKIGMQNCNNNIESYMNVLDILVKEGKEKCKLLSNYYEEQNYYGYTIEAHGIKGAMNSIGALELGEIARRHEYAGKEENYEFINDNIENFLQQFENLIQNIESFIKHTKNKTENTTSIVLDAIGFQKKLKKIKELLEAYDSSAAYEKASELLSYALDEEQREYIKTLRLQIEQLEYEAALELILHYLQKE</sequence>
<evidence type="ECO:0000256" key="8">
    <source>
        <dbReference type="ARBA" id="ARBA00022679"/>
    </source>
</evidence>
<proteinExistence type="inferred from homology"/>
<feature type="transmembrane region" description="Helical" evidence="22">
    <location>
        <begin position="20"/>
        <end position="41"/>
    </location>
</feature>
<dbReference type="AlphaFoldDB" id="A0A371JBC2"/>
<feature type="domain" description="Histidine kinase" evidence="23">
    <location>
        <begin position="210"/>
        <end position="430"/>
    </location>
</feature>
<evidence type="ECO:0000256" key="18">
    <source>
        <dbReference type="ARBA" id="ARBA00068150"/>
    </source>
</evidence>
<comment type="function">
    <text evidence="16">May play the central regulatory role in sporulation. It may be an element of the effector pathway responsible for the activation of sporulation genes in response to nutritional stress. Spo0A may act in concert with spo0H (a sigma factor) to control the expression of some genes that are critical to the sporulation process.</text>
</comment>
<protein>
    <recommendedName>
        <fullName evidence="19">Circadian input-output histidine kinase CikA</fullName>
        <ecNumber evidence="4">2.7.13.3</ecNumber>
    </recommendedName>
    <alternativeName>
        <fullName evidence="18">Sensory/regulatory protein RpfC</fullName>
    </alternativeName>
    <alternativeName>
        <fullName evidence="5">Stage 0 sporulation protein A homolog</fullName>
    </alternativeName>
</protein>
<gene>
    <name evidence="25" type="ORF">CG710_017130</name>
</gene>
<organism evidence="25 26">
    <name type="scientific">Lachnotalea glycerini</name>
    <dbReference type="NCBI Taxonomy" id="1763509"/>
    <lineage>
        <taxon>Bacteria</taxon>
        <taxon>Bacillati</taxon>
        <taxon>Bacillota</taxon>
        <taxon>Clostridia</taxon>
        <taxon>Lachnospirales</taxon>
        <taxon>Lachnospiraceae</taxon>
        <taxon>Lachnotalea</taxon>
    </lineage>
</organism>
<dbReference type="SMART" id="SM00388">
    <property type="entry name" value="HisKA"/>
    <property type="match status" value="1"/>
</dbReference>
<dbReference type="InterPro" id="IPR036890">
    <property type="entry name" value="HATPase_C_sf"/>
</dbReference>
<comment type="subcellular location">
    <subcellularLocation>
        <location evidence="2">Cell membrane</location>
        <topology evidence="2">Multi-pass membrane protein</topology>
    </subcellularLocation>
</comment>
<evidence type="ECO:0000256" key="19">
    <source>
        <dbReference type="ARBA" id="ARBA00074306"/>
    </source>
</evidence>
<keyword evidence="13 22" id="KW-1133">Transmembrane helix</keyword>
<dbReference type="SMART" id="SM00448">
    <property type="entry name" value="REC"/>
    <property type="match status" value="1"/>
</dbReference>
<keyword evidence="12" id="KW-0067">ATP-binding</keyword>
<dbReference type="GO" id="GO:0005886">
    <property type="term" value="C:plasma membrane"/>
    <property type="evidence" value="ECO:0007669"/>
    <property type="project" value="UniProtKB-SubCell"/>
</dbReference>
<dbReference type="Pfam" id="PF00512">
    <property type="entry name" value="HisKA"/>
    <property type="match status" value="1"/>
</dbReference>
<dbReference type="SUPFAM" id="SSF55874">
    <property type="entry name" value="ATPase domain of HSP90 chaperone/DNA topoisomerase II/histidine kinase"/>
    <property type="match status" value="1"/>
</dbReference>
<feature type="transmembrane region" description="Helical" evidence="22">
    <location>
        <begin position="157"/>
        <end position="178"/>
    </location>
</feature>
<dbReference type="InterPro" id="IPR003594">
    <property type="entry name" value="HATPase_dom"/>
</dbReference>
<evidence type="ECO:0000256" key="1">
    <source>
        <dbReference type="ARBA" id="ARBA00000085"/>
    </source>
</evidence>
<dbReference type="SUPFAM" id="SSF47226">
    <property type="entry name" value="Histidine-containing phosphotransfer domain, HPT domain"/>
    <property type="match status" value="1"/>
</dbReference>
<dbReference type="Pfam" id="PF02518">
    <property type="entry name" value="HATPase_c"/>
    <property type="match status" value="1"/>
</dbReference>
<dbReference type="OrthoDB" id="9813048at2"/>
<feature type="transmembrane region" description="Helical" evidence="22">
    <location>
        <begin position="47"/>
        <end position="67"/>
    </location>
</feature>
<evidence type="ECO:0000256" key="3">
    <source>
        <dbReference type="ARBA" id="ARBA00006402"/>
    </source>
</evidence>
<evidence type="ECO:0000256" key="12">
    <source>
        <dbReference type="ARBA" id="ARBA00022840"/>
    </source>
</evidence>
<dbReference type="CDD" id="cd00082">
    <property type="entry name" value="HisKA"/>
    <property type="match status" value="1"/>
</dbReference>
<evidence type="ECO:0000256" key="2">
    <source>
        <dbReference type="ARBA" id="ARBA00004651"/>
    </source>
</evidence>
<dbReference type="GO" id="GO:0000155">
    <property type="term" value="F:phosphorelay sensor kinase activity"/>
    <property type="evidence" value="ECO:0007669"/>
    <property type="project" value="InterPro"/>
</dbReference>
<keyword evidence="6" id="KW-1003">Cell membrane</keyword>
<evidence type="ECO:0000256" key="11">
    <source>
        <dbReference type="ARBA" id="ARBA00022777"/>
    </source>
</evidence>
<comment type="subunit">
    <text evidence="17">At low DSF concentrations, interacts with RpfF.</text>
</comment>
<dbReference type="SUPFAM" id="SSF47384">
    <property type="entry name" value="Homodimeric domain of signal transducing histidine kinase"/>
    <property type="match status" value="1"/>
</dbReference>
<feature type="coiled-coil region" evidence="21">
    <location>
        <begin position="790"/>
        <end position="817"/>
    </location>
</feature>
<dbReference type="SUPFAM" id="SSF52172">
    <property type="entry name" value="CheY-like"/>
    <property type="match status" value="1"/>
</dbReference>
<keyword evidence="9 22" id="KW-0812">Transmembrane</keyword>
<dbReference type="Gene3D" id="3.40.50.2300">
    <property type="match status" value="1"/>
</dbReference>
<evidence type="ECO:0000256" key="9">
    <source>
        <dbReference type="ARBA" id="ARBA00022692"/>
    </source>
</evidence>
<evidence type="ECO:0000256" key="5">
    <source>
        <dbReference type="ARBA" id="ARBA00018672"/>
    </source>
</evidence>
<dbReference type="PANTHER" id="PTHR45339">
    <property type="entry name" value="HYBRID SIGNAL TRANSDUCTION HISTIDINE KINASE J"/>
    <property type="match status" value="1"/>
</dbReference>
<keyword evidence="21" id="KW-0175">Coiled coil</keyword>
<evidence type="ECO:0000256" key="10">
    <source>
        <dbReference type="ARBA" id="ARBA00022741"/>
    </source>
</evidence>
<name>A0A371JBC2_9FIRM</name>
<evidence type="ECO:0000256" key="6">
    <source>
        <dbReference type="ARBA" id="ARBA00022475"/>
    </source>
</evidence>
<dbReference type="PRINTS" id="PR00344">
    <property type="entry name" value="BCTRLSENSOR"/>
</dbReference>
<dbReference type="InterPro" id="IPR036097">
    <property type="entry name" value="HisK_dim/P_sf"/>
</dbReference>
<keyword evidence="14" id="KW-0902">Two-component regulatory system</keyword>
<comment type="catalytic activity">
    <reaction evidence="1">
        <text>ATP + protein L-histidine = ADP + protein N-phospho-L-histidine.</text>
        <dbReference type="EC" id="2.7.13.3"/>
    </reaction>
</comment>
<dbReference type="GO" id="GO:0005524">
    <property type="term" value="F:ATP binding"/>
    <property type="evidence" value="ECO:0007669"/>
    <property type="project" value="UniProtKB-KW"/>
</dbReference>
<evidence type="ECO:0000256" key="20">
    <source>
        <dbReference type="PROSITE-ProRule" id="PRU00169"/>
    </source>
</evidence>
<dbReference type="EC" id="2.7.13.3" evidence="4"/>
<evidence type="ECO:0000256" key="13">
    <source>
        <dbReference type="ARBA" id="ARBA00022989"/>
    </source>
</evidence>
<dbReference type="InterPro" id="IPR004358">
    <property type="entry name" value="Sig_transdc_His_kin-like_C"/>
</dbReference>
<evidence type="ECO:0000256" key="15">
    <source>
        <dbReference type="ARBA" id="ARBA00023136"/>
    </source>
</evidence>
<dbReference type="Gene3D" id="3.30.565.10">
    <property type="entry name" value="Histidine kinase-like ATPase, C-terminal domain"/>
    <property type="match status" value="1"/>
</dbReference>
<dbReference type="FunFam" id="1.10.287.130:FF:000002">
    <property type="entry name" value="Two-component osmosensing histidine kinase"/>
    <property type="match status" value="1"/>
</dbReference>
<keyword evidence="10" id="KW-0547">Nucleotide-binding</keyword>
<dbReference type="PANTHER" id="PTHR45339:SF1">
    <property type="entry name" value="HYBRID SIGNAL TRANSDUCTION HISTIDINE KINASE J"/>
    <property type="match status" value="1"/>
</dbReference>
<keyword evidence="11" id="KW-0418">Kinase</keyword>
<dbReference type="InterPro" id="IPR001789">
    <property type="entry name" value="Sig_transdc_resp-reg_receiver"/>
</dbReference>
<dbReference type="InterPro" id="IPR036641">
    <property type="entry name" value="HPT_dom_sf"/>
</dbReference>
<dbReference type="InterPro" id="IPR011006">
    <property type="entry name" value="CheY-like_superfamily"/>
</dbReference>
<feature type="transmembrane region" description="Helical" evidence="22">
    <location>
        <begin position="98"/>
        <end position="116"/>
    </location>
</feature>
<evidence type="ECO:0000256" key="17">
    <source>
        <dbReference type="ARBA" id="ARBA00064003"/>
    </source>
</evidence>
<keyword evidence="26" id="KW-1185">Reference proteome</keyword>